<name>A0A395HM21_ASPHC</name>
<dbReference type="VEuPathDB" id="FungiDB:BO97DRAFT_353621"/>
<evidence type="ECO:0000313" key="4">
    <source>
        <dbReference type="Proteomes" id="UP000248961"/>
    </source>
</evidence>
<dbReference type="RefSeq" id="XP_025547820.1">
    <property type="nucleotide sequence ID" value="XM_025692059.1"/>
</dbReference>
<dbReference type="AlphaFoldDB" id="A0A395HM21"/>
<organism evidence="3 4">
    <name type="scientific">Aspergillus homomorphus (strain CBS 101889)</name>
    <dbReference type="NCBI Taxonomy" id="1450537"/>
    <lineage>
        <taxon>Eukaryota</taxon>
        <taxon>Fungi</taxon>
        <taxon>Dikarya</taxon>
        <taxon>Ascomycota</taxon>
        <taxon>Pezizomycotina</taxon>
        <taxon>Eurotiomycetes</taxon>
        <taxon>Eurotiomycetidae</taxon>
        <taxon>Eurotiales</taxon>
        <taxon>Aspergillaceae</taxon>
        <taxon>Aspergillus</taxon>
        <taxon>Aspergillus subgen. Circumdati</taxon>
    </lineage>
</organism>
<proteinExistence type="predicted"/>
<feature type="transmembrane region" description="Helical" evidence="2">
    <location>
        <begin position="161"/>
        <end position="181"/>
    </location>
</feature>
<keyword evidence="2" id="KW-0812">Transmembrane</keyword>
<evidence type="ECO:0000313" key="3">
    <source>
        <dbReference type="EMBL" id="RAL08666.1"/>
    </source>
</evidence>
<protein>
    <submittedName>
        <fullName evidence="3">Uncharacterized protein</fullName>
    </submittedName>
</protein>
<evidence type="ECO:0000256" key="1">
    <source>
        <dbReference type="SAM" id="MobiDB-lite"/>
    </source>
</evidence>
<feature type="region of interest" description="Disordered" evidence="1">
    <location>
        <begin position="302"/>
        <end position="327"/>
    </location>
</feature>
<keyword evidence="2" id="KW-1133">Transmembrane helix</keyword>
<reference evidence="3 4" key="1">
    <citation type="submission" date="2018-02" db="EMBL/GenBank/DDBJ databases">
        <title>The genomes of Aspergillus section Nigri reveals drivers in fungal speciation.</title>
        <authorList>
            <consortium name="DOE Joint Genome Institute"/>
            <person name="Vesth T.C."/>
            <person name="Nybo J."/>
            <person name="Theobald S."/>
            <person name="Brandl J."/>
            <person name="Frisvad J.C."/>
            <person name="Nielsen K.F."/>
            <person name="Lyhne E.K."/>
            <person name="Kogle M.E."/>
            <person name="Kuo A."/>
            <person name="Riley R."/>
            <person name="Clum A."/>
            <person name="Nolan M."/>
            <person name="Lipzen A."/>
            <person name="Salamov A."/>
            <person name="Henrissat B."/>
            <person name="Wiebenga A."/>
            <person name="De vries R.P."/>
            <person name="Grigoriev I.V."/>
            <person name="Mortensen U.H."/>
            <person name="Andersen M.R."/>
            <person name="Baker S.E."/>
        </authorList>
    </citation>
    <scope>NUCLEOTIDE SEQUENCE [LARGE SCALE GENOMIC DNA]</scope>
    <source>
        <strain evidence="3 4">CBS 101889</strain>
    </source>
</reference>
<sequence length="351" mass="39014">MESVRQSHPESTHSNLSSGMLFNSSLSSNNTRGSDLDSQITLSLGQRIASRATNRRLDDEQRLLGDGDNHITDQESRRQGSPISRHNDSEDVSTLPYSPRRTYVPIEMQSTAGRDAHAAQMDINSHRESQGLSLPIDSGSHSHGRRSCTSILRERKVRRRLITLIASGVFLLSVVTIYLAFAASRTTLGRELQILLIFMILIIGIVFCHSLTRFLMAVVPKSESDIASNRIPSRAGPSGYAQPAHPIHVVLAGDEDAMTESHNAAREKITVPPPAYGLWRSSVRLNPDLLYWQRVGNNSALPKVVERDPSNKSQIPRPPSYTSDDGIDYVVEAQPRSFTQWHAPERPSRRP</sequence>
<feature type="compositionally biased region" description="Basic and acidic residues" evidence="1">
    <location>
        <begin position="1"/>
        <end position="11"/>
    </location>
</feature>
<evidence type="ECO:0000256" key="2">
    <source>
        <dbReference type="SAM" id="Phobius"/>
    </source>
</evidence>
<accession>A0A395HM21</accession>
<keyword evidence="2" id="KW-0472">Membrane</keyword>
<dbReference type="EMBL" id="KZ824311">
    <property type="protein sequence ID" value="RAL08666.1"/>
    <property type="molecule type" value="Genomic_DNA"/>
</dbReference>
<dbReference type="GeneID" id="37196348"/>
<feature type="compositionally biased region" description="Low complexity" evidence="1">
    <location>
        <begin position="14"/>
        <end position="30"/>
    </location>
</feature>
<dbReference type="OrthoDB" id="5417811at2759"/>
<dbReference type="Proteomes" id="UP000248961">
    <property type="component" value="Unassembled WGS sequence"/>
</dbReference>
<gene>
    <name evidence="3" type="ORF">BO97DRAFT_353621</name>
</gene>
<feature type="region of interest" description="Disordered" evidence="1">
    <location>
        <begin position="53"/>
        <end position="99"/>
    </location>
</feature>
<keyword evidence="4" id="KW-1185">Reference proteome</keyword>
<feature type="compositionally biased region" description="Basic and acidic residues" evidence="1">
    <location>
        <begin position="55"/>
        <end position="78"/>
    </location>
</feature>
<feature type="transmembrane region" description="Helical" evidence="2">
    <location>
        <begin position="193"/>
        <end position="212"/>
    </location>
</feature>
<feature type="region of interest" description="Disordered" evidence="1">
    <location>
        <begin position="1"/>
        <end position="35"/>
    </location>
</feature>